<feature type="chain" id="PRO_5003896464" description="DUF4440 domain-containing protein" evidence="1">
    <location>
        <begin position="24"/>
        <end position="164"/>
    </location>
</feature>
<name>K6X955_9ALTE</name>
<dbReference type="EMBL" id="BAEO01000005">
    <property type="protein sequence ID" value="GAC17164.1"/>
    <property type="molecule type" value="Genomic_DNA"/>
</dbReference>
<evidence type="ECO:0008006" key="4">
    <source>
        <dbReference type="Google" id="ProtNLM"/>
    </source>
</evidence>
<keyword evidence="1" id="KW-0732">Signal</keyword>
<dbReference type="eggNOG" id="ENOG5032SDI">
    <property type="taxonomic scope" value="Bacteria"/>
</dbReference>
<feature type="signal peptide" evidence="1">
    <location>
        <begin position="1"/>
        <end position="23"/>
    </location>
</feature>
<keyword evidence="3" id="KW-1185">Reference proteome</keyword>
<dbReference type="AlphaFoldDB" id="K6X955"/>
<dbReference type="OrthoDB" id="117186at2"/>
<dbReference type="Proteomes" id="UP000006327">
    <property type="component" value="Unassembled WGS sequence"/>
</dbReference>
<gene>
    <name evidence="2" type="ORF">GARC_0182</name>
</gene>
<proteinExistence type="predicted"/>
<dbReference type="RefSeq" id="WP_007615724.1">
    <property type="nucleotide sequence ID" value="NZ_BAEO01000005.1"/>
</dbReference>
<organism evidence="2 3">
    <name type="scientific">Paraglaciecola arctica BSs20135</name>
    <dbReference type="NCBI Taxonomy" id="493475"/>
    <lineage>
        <taxon>Bacteria</taxon>
        <taxon>Pseudomonadati</taxon>
        <taxon>Pseudomonadota</taxon>
        <taxon>Gammaproteobacteria</taxon>
        <taxon>Alteromonadales</taxon>
        <taxon>Alteromonadaceae</taxon>
        <taxon>Paraglaciecola</taxon>
    </lineage>
</organism>
<evidence type="ECO:0000256" key="1">
    <source>
        <dbReference type="SAM" id="SignalP"/>
    </source>
</evidence>
<protein>
    <recommendedName>
        <fullName evidence="4">DUF4440 domain-containing protein</fullName>
    </recommendedName>
</protein>
<evidence type="ECO:0000313" key="3">
    <source>
        <dbReference type="Proteomes" id="UP000006327"/>
    </source>
</evidence>
<dbReference type="InterPro" id="IPR032710">
    <property type="entry name" value="NTF2-like_dom_sf"/>
</dbReference>
<dbReference type="SUPFAM" id="SSF54427">
    <property type="entry name" value="NTF2-like"/>
    <property type="match status" value="1"/>
</dbReference>
<sequence>MKTMLSRSLFVVTLISLSQLSLAHDLQQPTQKDNAVTGPIYKLFDAMREHDQDKILAQFTSKALLQRITTKGEITNTDVKKFALSISTNTAELDEHLLAVIINQQNELASVWTPFAFYLNDKLSHCGSNSFQLVQINGEWKIHYLIDVTYTGDCQAFVDKYKIQ</sequence>
<evidence type="ECO:0000313" key="2">
    <source>
        <dbReference type="EMBL" id="GAC17164.1"/>
    </source>
</evidence>
<dbReference type="STRING" id="493475.GARC_0182"/>
<accession>K6X955</accession>
<dbReference type="Gene3D" id="3.10.450.50">
    <property type="match status" value="1"/>
</dbReference>
<reference evidence="2 3" key="1">
    <citation type="journal article" date="2017" name="Antonie Van Leeuwenhoek">
        <title>Rhizobium rhizosphaerae sp. nov., a novel species isolated from rice rhizosphere.</title>
        <authorList>
            <person name="Zhao J.J."/>
            <person name="Zhang J."/>
            <person name="Zhang R.J."/>
            <person name="Zhang C.W."/>
            <person name="Yin H.Q."/>
            <person name="Zhang X.X."/>
        </authorList>
    </citation>
    <scope>NUCLEOTIDE SEQUENCE [LARGE SCALE GENOMIC DNA]</scope>
    <source>
        <strain evidence="2 3">BSs20135</strain>
    </source>
</reference>
<comment type="caution">
    <text evidence="2">The sequence shown here is derived from an EMBL/GenBank/DDBJ whole genome shotgun (WGS) entry which is preliminary data.</text>
</comment>